<dbReference type="EMBL" id="AGQS02005550">
    <property type="protein sequence ID" value="KYF40129.1"/>
    <property type="molecule type" value="Genomic_DNA"/>
</dbReference>
<dbReference type="VEuPathDB" id="ToxoDB:TGARI_314800B"/>
<reference evidence="2 3" key="1">
    <citation type="journal article" date="2016" name="Nat. Commun.">
        <title>Local admixture of amplified and diversified secreted pathogenesis determinants shapes mosaic Toxoplasma gondii genomes.</title>
        <authorList>
            <person name="Lorenzi H."/>
            <person name="Khan A."/>
            <person name="Behnke M.S."/>
            <person name="Namasivayam S."/>
            <person name="Swapna L.S."/>
            <person name="Hadjithomas M."/>
            <person name="Karamycheva S."/>
            <person name="Pinney D."/>
            <person name="Brunk B.P."/>
            <person name="Ajioka J.W."/>
            <person name="Ajzenberg D."/>
            <person name="Boothroyd J.C."/>
            <person name="Boyle J.P."/>
            <person name="Darde M.L."/>
            <person name="Diaz-Miranda M.A."/>
            <person name="Dubey J.P."/>
            <person name="Fritz H.M."/>
            <person name="Gennari S.M."/>
            <person name="Gregory B.D."/>
            <person name="Kim K."/>
            <person name="Saeij J.P."/>
            <person name="Su C."/>
            <person name="White M.W."/>
            <person name="Zhu X.Q."/>
            <person name="Howe D.K."/>
            <person name="Rosenthal B.M."/>
            <person name="Grigg M.E."/>
            <person name="Parkinson J."/>
            <person name="Liu L."/>
            <person name="Kissinger J.C."/>
            <person name="Roos D.S."/>
            <person name="Sibley L.D."/>
        </authorList>
    </citation>
    <scope>NUCLEOTIDE SEQUENCE [LARGE SCALE GENOMIC DNA]</scope>
    <source>
        <strain evidence="2 3">ARI</strain>
    </source>
</reference>
<feature type="non-terminal residue" evidence="2">
    <location>
        <position position="21"/>
    </location>
</feature>
<evidence type="ECO:0000313" key="2">
    <source>
        <dbReference type="EMBL" id="KYF40129.1"/>
    </source>
</evidence>
<feature type="region of interest" description="Disordered" evidence="1">
    <location>
        <begin position="1"/>
        <end position="21"/>
    </location>
</feature>
<evidence type="ECO:0000256" key="1">
    <source>
        <dbReference type="SAM" id="MobiDB-lite"/>
    </source>
</evidence>
<name>A0A139XMY2_TOXGO</name>
<organism evidence="2 3">
    <name type="scientific">Toxoplasma gondii ARI</name>
    <dbReference type="NCBI Taxonomy" id="1074872"/>
    <lineage>
        <taxon>Eukaryota</taxon>
        <taxon>Sar</taxon>
        <taxon>Alveolata</taxon>
        <taxon>Apicomplexa</taxon>
        <taxon>Conoidasida</taxon>
        <taxon>Coccidia</taxon>
        <taxon>Eucoccidiorida</taxon>
        <taxon>Eimeriorina</taxon>
        <taxon>Sarcocystidae</taxon>
        <taxon>Toxoplasma</taxon>
    </lineage>
</organism>
<sequence>KKNTARARADEAKSKEPKSQL</sequence>
<gene>
    <name evidence="2" type="ORF">TGARI_314800B</name>
</gene>
<dbReference type="AlphaFoldDB" id="A0A139XMY2"/>
<accession>A0A139XMY2</accession>
<evidence type="ECO:0000313" key="3">
    <source>
        <dbReference type="Proteomes" id="UP000074247"/>
    </source>
</evidence>
<comment type="caution">
    <text evidence="2">The sequence shown here is derived from an EMBL/GenBank/DDBJ whole genome shotgun (WGS) entry which is preliminary data.</text>
</comment>
<protein>
    <submittedName>
        <fullName evidence="2">Uncharacterized protein</fullName>
    </submittedName>
</protein>
<proteinExistence type="predicted"/>
<dbReference type="Proteomes" id="UP000074247">
    <property type="component" value="Unassembled WGS sequence"/>
</dbReference>
<feature type="non-terminal residue" evidence="2">
    <location>
        <position position="1"/>
    </location>
</feature>
<feature type="compositionally biased region" description="Basic and acidic residues" evidence="1">
    <location>
        <begin position="7"/>
        <end position="21"/>
    </location>
</feature>